<dbReference type="GO" id="GO:0009234">
    <property type="term" value="P:menaquinone biosynthetic process"/>
    <property type="evidence" value="ECO:0007669"/>
    <property type="project" value="UniProtKB-UniRule"/>
</dbReference>
<feature type="domain" description="Nucleoside phosphorylase" evidence="3">
    <location>
        <begin position="12"/>
        <end position="237"/>
    </location>
</feature>
<dbReference type="AlphaFoldDB" id="A5GC07"/>
<dbReference type="GO" id="GO:0005829">
    <property type="term" value="C:cytosol"/>
    <property type="evidence" value="ECO:0007669"/>
    <property type="project" value="TreeGrafter"/>
</dbReference>
<dbReference type="InterPro" id="IPR000845">
    <property type="entry name" value="Nucleoside_phosphorylase_d"/>
</dbReference>
<dbReference type="UniPathway" id="UPA00079"/>
<evidence type="ECO:0000313" key="5">
    <source>
        <dbReference type="Proteomes" id="UP000006695"/>
    </source>
</evidence>
<evidence type="ECO:0000256" key="1">
    <source>
        <dbReference type="HAMAP-Rule" id="MF_00991"/>
    </source>
</evidence>
<dbReference type="RefSeq" id="WP_011937621.1">
    <property type="nucleotide sequence ID" value="NC_009483.1"/>
</dbReference>
<dbReference type="SUPFAM" id="SSF53167">
    <property type="entry name" value="Purine and uridine phosphorylases"/>
    <property type="match status" value="1"/>
</dbReference>
<dbReference type="HAMAP" id="MF_00991">
    <property type="entry name" value="MqnB"/>
    <property type="match status" value="1"/>
</dbReference>
<dbReference type="Pfam" id="PF01048">
    <property type="entry name" value="PNP_UDP_1"/>
    <property type="match status" value="1"/>
</dbReference>
<dbReference type="InterPro" id="IPR035994">
    <property type="entry name" value="Nucleoside_phosphorylase_sf"/>
</dbReference>
<dbReference type="EMBL" id="CP000698">
    <property type="protein sequence ID" value="ABQ24897.1"/>
    <property type="molecule type" value="Genomic_DNA"/>
</dbReference>
<dbReference type="PANTHER" id="PTHR46832:SF2">
    <property type="entry name" value="FUTALOSINE HYDROLASE"/>
    <property type="match status" value="1"/>
</dbReference>
<accession>A5GC07</accession>
<keyword evidence="1" id="KW-0474">Menaquinone biosynthesis</keyword>
<name>A5GC07_GEOUR</name>
<dbReference type="HOGENOM" id="CLU_031248_3_1_7"/>
<keyword evidence="5" id="KW-1185">Reference proteome</keyword>
<sequence length="239" mass="25770">MKPVFVTASTIQELSMLVRVIGARQRADAGLREVYDGRIGKRDIIIAVTGMGKVNAASAITALLEHVSPQILINTGCCGAYRGSSLTPGDLAVATAEIFADEGVLTSTGWRPLDFIGIPFVVRNGKSFFNEFPLSVQAAEKAVHLAAALGLSIKRGKFLTVSTCSGTTGRGDELYRRFGGICENMEGAAAAQIALRYGVDCLEIRGISNMVEDRDLSRWDIPRAVEAAQRFLLKYIEEL</sequence>
<dbReference type="InterPro" id="IPR019963">
    <property type="entry name" value="FL_hydrolase_MqnB"/>
</dbReference>
<comment type="catalytic activity">
    <reaction evidence="1">
        <text>futalosine + H2O = dehypoxanthine futalosine + hypoxanthine</text>
        <dbReference type="Rhea" id="RHEA:25904"/>
        <dbReference type="ChEBI" id="CHEBI:15377"/>
        <dbReference type="ChEBI" id="CHEBI:17368"/>
        <dbReference type="ChEBI" id="CHEBI:58863"/>
        <dbReference type="ChEBI" id="CHEBI:58864"/>
        <dbReference type="EC" id="3.2.2.26"/>
    </reaction>
</comment>
<dbReference type="KEGG" id="gur:Gura_0685"/>
<evidence type="ECO:0000313" key="4">
    <source>
        <dbReference type="EMBL" id="ABQ24897.1"/>
    </source>
</evidence>
<evidence type="ECO:0000259" key="3">
    <source>
        <dbReference type="Pfam" id="PF01048"/>
    </source>
</evidence>
<reference evidence="4 5" key="1">
    <citation type="submission" date="2007-05" db="EMBL/GenBank/DDBJ databases">
        <title>Complete sequence of Geobacter uraniireducens Rf4.</title>
        <authorList>
            <consortium name="US DOE Joint Genome Institute"/>
            <person name="Copeland A."/>
            <person name="Lucas S."/>
            <person name="Lapidus A."/>
            <person name="Barry K."/>
            <person name="Detter J.C."/>
            <person name="Glavina del Rio T."/>
            <person name="Hammon N."/>
            <person name="Israni S."/>
            <person name="Dalin E."/>
            <person name="Tice H."/>
            <person name="Pitluck S."/>
            <person name="Chertkov O."/>
            <person name="Brettin T."/>
            <person name="Bruce D."/>
            <person name="Han C."/>
            <person name="Schmutz J."/>
            <person name="Larimer F."/>
            <person name="Land M."/>
            <person name="Hauser L."/>
            <person name="Kyrpides N."/>
            <person name="Mikhailova N."/>
            <person name="Shelobolina E."/>
            <person name="Aklujkar M."/>
            <person name="Lovley D."/>
            <person name="Richardson P."/>
        </authorList>
    </citation>
    <scope>NUCLEOTIDE SEQUENCE [LARGE SCALE GENOMIC DNA]</scope>
    <source>
        <strain evidence="4 5">Rf4</strain>
    </source>
</reference>
<comment type="pathway">
    <text evidence="1">Quinol/quinone metabolism; menaquinone biosynthesis.</text>
</comment>
<dbReference type="GO" id="GO:0008930">
    <property type="term" value="F:methylthioadenosine nucleosidase activity"/>
    <property type="evidence" value="ECO:0007669"/>
    <property type="project" value="TreeGrafter"/>
</dbReference>
<dbReference type="GO" id="GO:0009116">
    <property type="term" value="P:nucleoside metabolic process"/>
    <property type="evidence" value="ECO:0007669"/>
    <property type="project" value="InterPro"/>
</dbReference>
<comment type="similarity">
    <text evidence="1">Belongs to the PNP/UDP phosphorylase family. Futalosine hydrolase subfamily.</text>
</comment>
<dbReference type="NCBIfam" id="TIGR03664">
    <property type="entry name" value="fut_nucase"/>
    <property type="match status" value="1"/>
</dbReference>
<gene>
    <name evidence="1" type="primary">mqnB</name>
    <name evidence="4" type="ordered locus">Gura_0685</name>
</gene>
<dbReference type="Proteomes" id="UP000006695">
    <property type="component" value="Chromosome"/>
</dbReference>
<protein>
    <recommendedName>
        <fullName evidence="1 2">Futalosine hydrolase</fullName>
        <shortName evidence="1">FL hydrolase</shortName>
        <ecNumber evidence="1 2">3.2.2.26</ecNumber>
    </recommendedName>
    <alternativeName>
        <fullName evidence="1">Futalosine nucleosidase</fullName>
    </alternativeName>
    <alternativeName>
        <fullName evidence="1">Menaquinone biosynthetic enzyme MqnB</fullName>
    </alternativeName>
</protein>
<proteinExistence type="inferred from homology"/>
<dbReference type="GO" id="GO:0019284">
    <property type="term" value="P:L-methionine salvage from S-adenosylmethionine"/>
    <property type="evidence" value="ECO:0007669"/>
    <property type="project" value="TreeGrafter"/>
</dbReference>
<dbReference type="OrthoDB" id="9788270at2"/>
<keyword evidence="1" id="KW-0378">Hydrolase</keyword>
<organism evidence="4 5">
    <name type="scientific">Geotalea uraniireducens (strain Rf4)</name>
    <name type="common">Geobacter uraniireducens</name>
    <dbReference type="NCBI Taxonomy" id="351605"/>
    <lineage>
        <taxon>Bacteria</taxon>
        <taxon>Pseudomonadati</taxon>
        <taxon>Thermodesulfobacteriota</taxon>
        <taxon>Desulfuromonadia</taxon>
        <taxon>Geobacterales</taxon>
        <taxon>Geobacteraceae</taxon>
        <taxon>Geotalea</taxon>
    </lineage>
</organism>
<comment type="function">
    <text evidence="1">Catalyzes the hydrolysis of futalosine (FL) to dehypoxanthine futalosine (DHFL) and hypoxanthine, a step in the biosynthesis of menaquinone (MK, vitamin K2).</text>
</comment>
<evidence type="ECO:0000256" key="2">
    <source>
        <dbReference type="NCBIfam" id="TIGR03664"/>
    </source>
</evidence>
<dbReference type="PANTHER" id="PTHR46832">
    <property type="entry name" value="5'-METHYLTHIOADENOSINE/S-ADENOSYLHOMOCYSTEINE NUCLEOSIDASE"/>
    <property type="match status" value="1"/>
</dbReference>
<dbReference type="Gene3D" id="3.40.50.1580">
    <property type="entry name" value="Nucleoside phosphorylase domain"/>
    <property type="match status" value="1"/>
</dbReference>
<dbReference type="STRING" id="351605.Gura_0685"/>
<dbReference type="CDD" id="cd17766">
    <property type="entry name" value="futalosine_nucleosidase_MqnB"/>
    <property type="match status" value="1"/>
</dbReference>
<dbReference type="GO" id="GO:0008782">
    <property type="term" value="F:adenosylhomocysteine nucleosidase activity"/>
    <property type="evidence" value="ECO:0007669"/>
    <property type="project" value="TreeGrafter"/>
</dbReference>
<dbReference type="EC" id="3.2.2.26" evidence="1 2"/>